<dbReference type="Proteomes" id="UP000650466">
    <property type="component" value="Unassembled WGS sequence"/>
</dbReference>
<dbReference type="RefSeq" id="WP_188173520.1">
    <property type="nucleotide sequence ID" value="NZ_JACVVD010000002.1"/>
</dbReference>
<comment type="caution">
    <text evidence="1">The sequence shown here is derived from an EMBL/GenBank/DDBJ whole genome shotgun (WGS) entry which is preliminary data.</text>
</comment>
<organism evidence="1 2">
    <name type="scientific">Paenibacillus sedimenti</name>
    <dbReference type="NCBI Taxonomy" id="2770274"/>
    <lineage>
        <taxon>Bacteria</taxon>
        <taxon>Bacillati</taxon>
        <taxon>Bacillota</taxon>
        <taxon>Bacilli</taxon>
        <taxon>Bacillales</taxon>
        <taxon>Paenibacillaceae</taxon>
        <taxon>Paenibacillus</taxon>
    </lineage>
</organism>
<reference evidence="1" key="1">
    <citation type="submission" date="2020-09" db="EMBL/GenBank/DDBJ databases">
        <title>Draft Genome Sequence of Paenibacillus sp. WST5.</title>
        <authorList>
            <person name="Bao Z."/>
        </authorList>
    </citation>
    <scope>NUCLEOTIDE SEQUENCE</scope>
    <source>
        <strain evidence="1">WST5</strain>
    </source>
</reference>
<dbReference type="EMBL" id="JACVVD010000002">
    <property type="protein sequence ID" value="MBD0379728.1"/>
    <property type="molecule type" value="Genomic_DNA"/>
</dbReference>
<dbReference type="InterPro" id="IPR013324">
    <property type="entry name" value="RNA_pol_sigma_r3/r4-like"/>
</dbReference>
<dbReference type="InterPro" id="IPR006524">
    <property type="entry name" value="ArpU-like"/>
</dbReference>
<dbReference type="SUPFAM" id="SSF88659">
    <property type="entry name" value="Sigma3 and sigma4 domains of RNA polymerase sigma factors"/>
    <property type="match status" value="1"/>
</dbReference>
<evidence type="ECO:0000313" key="1">
    <source>
        <dbReference type="EMBL" id="MBD0379728.1"/>
    </source>
</evidence>
<keyword evidence="2" id="KW-1185">Reference proteome</keyword>
<dbReference type="NCBIfam" id="TIGR01637">
    <property type="entry name" value="phage_arpU"/>
    <property type="match status" value="1"/>
</dbReference>
<dbReference type="Gene3D" id="1.20.140.160">
    <property type="match status" value="1"/>
</dbReference>
<dbReference type="NCBIfam" id="TIGR01636">
    <property type="entry name" value="phage_rinA"/>
    <property type="match status" value="1"/>
</dbReference>
<name>A0A926KM95_9BACL</name>
<proteinExistence type="predicted"/>
<dbReference type="AlphaFoldDB" id="A0A926KM95"/>
<evidence type="ECO:0000313" key="2">
    <source>
        <dbReference type="Proteomes" id="UP000650466"/>
    </source>
</evidence>
<gene>
    <name evidence="1" type="ORF">ICC18_06360</name>
</gene>
<sequence length="148" mass="17462">MKMEIVQLFENEQIDRKATRKKIEGMLETVRIYGQIGLVRRQTKVISSYDPRYHGATNLLNKVTERSAIYNVDTEERLNKLCKEVKEAIGCLDEDEQEIIRRRYLKRNKEPDGMLCYELNLSERTYRRVKAKAIAKLAYMLGLEVMRS</sequence>
<accession>A0A926KM95</accession>
<protein>
    <submittedName>
        <fullName evidence="1">ArpU family transcriptional regulator</fullName>
    </submittedName>
</protein>
<dbReference type="InterPro" id="IPR006523">
    <property type="entry name" value="RinA"/>
</dbReference>